<sequence length="83" mass="9741">MLSHPNLNTLILNMLGYFEEPFYLVGSPELFIEDVVELTRDQLNKSSFIHIPWETPFIEWFHNEIGVKLFPSIEVDDTTLYVP</sequence>
<gene>
    <name evidence="1" type="ORF">SAMN04487909_12523</name>
</gene>
<protein>
    <submittedName>
        <fullName evidence="1">Uncharacterized protein</fullName>
    </submittedName>
</protein>
<dbReference type="Proteomes" id="UP000182836">
    <property type="component" value="Unassembled WGS sequence"/>
</dbReference>
<name>A0A1G8VRU4_ANEMI</name>
<dbReference type="AlphaFoldDB" id="A0A1G8VRU4"/>
<accession>A0A1G8VRU4</accession>
<evidence type="ECO:0000313" key="1">
    <source>
        <dbReference type="EMBL" id="SDJ68607.1"/>
    </source>
</evidence>
<dbReference type="EMBL" id="FNED01000025">
    <property type="protein sequence ID" value="SDJ68607.1"/>
    <property type="molecule type" value="Genomic_DNA"/>
</dbReference>
<reference evidence="1 2" key="1">
    <citation type="submission" date="2016-10" db="EMBL/GenBank/DDBJ databases">
        <authorList>
            <person name="de Groot N.N."/>
        </authorList>
    </citation>
    <scope>NUCLEOTIDE SEQUENCE [LARGE SCALE GENOMIC DNA]</scope>
    <source>
        <strain evidence="1 2">DSM 2895</strain>
    </source>
</reference>
<organism evidence="1 2">
    <name type="scientific">Aneurinibacillus migulanus</name>
    <name type="common">Bacillus migulanus</name>
    <dbReference type="NCBI Taxonomy" id="47500"/>
    <lineage>
        <taxon>Bacteria</taxon>
        <taxon>Bacillati</taxon>
        <taxon>Bacillota</taxon>
        <taxon>Bacilli</taxon>
        <taxon>Bacillales</taxon>
        <taxon>Paenibacillaceae</taxon>
        <taxon>Aneurinibacillus group</taxon>
        <taxon>Aneurinibacillus</taxon>
    </lineage>
</organism>
<evidence type="ECO:0000313" key="2">
    <source>
        <dbReference type="Proteomes" id="UP000182836"/>
    </source>
</evidence>
<proteinExistence type="predicted"/>